<gene>
    <name evidence="1" type="ORF">DSO57_1029923</name>
</gene>
<organism evidence="1 2">
    <name type="scientific">Entomophthora muscae</name>
    <dbReference type="NCBI Taxonomy" id="34485"/>
    <lineage>
        <taxon>Eukaryota</taxon>
        <taxon>Fungi</taxon>
        <taxon>Fungi incertae sedis</taxon>
        <taxon>Zoopagomycota</taxon>
        <taxon>Entomophthoromycotina</taxon>
        <taxon>Entomophthoromycetes</taxon>
        <taxon>Entomophthorales</taxon>
        <taxon>Entomophthoraceae</taxon>
        <taxon>Entomophthora</taxon>
    </lineage>
</organism>
<sequence length="102" mass="11744">MTTYVVIIKQPFSRLCTTYIPPSCSYKFFDATLNACPDVDLLWRHQCRVYSPELRSSARFRLLQSCLRLCANRTFVMSDLTTITPSSLIMCLQDACSTQLYL</sequence>
<accession>A0ACC2RS20</accession>
<keyword evidence="2" id="KW-1185">Reference proteome</keyword>
<reference evidence="1" key="1">
    <citation type="submission" date="2022-04" db="EMBL/GenBank/DDBJ databases">
        <title>Genome of the entomopathogenic fungus Entomophthora muscae.</title>
        <authorList>
            <person name="Elya C."/>
            <person name="Lovett B.R."/>
            <person name="Lee E."/>
            <person name="Macias A.M."/>
            <person name="Hajek A.E."/>
            <person name="De Bivort B.L."/>
            <person name="Kasson M.T."/>
            <person name="De Fine Licht H.H."/>
            <person name="Stajich J.E."/>
        </authorList>
    </citation>
    <scope>NUCLEOTIDE SEQUENCE</scope>
    <source>
        <strain evidence="1">Berkeley</strain>
    </source>
</reference>
<dbReference type="EMBL" id="QTSX02006591">
    <property type="protein sequence ID" value="KAJ9052862.1"/>
    <property type="molecule type" value="Genomic_DNA"/>
</dbReference>
<evidence type="ECO:0000313" key="1">
    <source>
        <dbReference type="EMBL" id="KAJ9052862.1"/>
    </source>
</evidence>
<proteinExistence type="predicted"/>
<dbReference type="Proteomes" id="UP001165960">
    <property type="component" value="Unassembled WGS sequence"/>
</dbReference>
<comment type="caution">
    <text evidence="1">The sequence shown here is derived from an EMBL/GenBank/DDBJ whole genome shotgun (WGS) entry which is preliminary data.</text>
</comment>
<name>A0ACC2RS20_9FUNG</name>
<protein>
    <submittedName>
        <fullName evidence="1">Uncharacterized protein</fullName>
    </submittedName>
</protein>
<evidence type="ECO:0000313" key="2">
    <source>
        <dbReference type="Proteomes" id="UP001165960"/>
    </source>
</evidence>